<protein>
    <submittedName>
        <fullName evidence="2">Uncharacterized protein</fullName>
    </submittedName>
</protein>
<reference evidence="2 3" key="1">
    <citation type="journal article" date="2018" name="Front. Plant Sci.">
        <title>Red Clover (Trifolium pratense) and Zigzag Clover (T. medium) - A Picture of Genomic Similarities and Differences.</title>
        <authorList>
            <person name="Dluhosova J."/>
            <person name="Istvanek J."/>
            <person name="Nedelnik J."/>
            <person name="Repkova J."/>
        </authorList>
    </citation>
    <scope>NUCLEOTIDE SEQUENCE [LARGE SCALE GENOMIC DNA]</scope>
    <source>
        <strain evidence="3">cv. 10/8</strain>
        <tissue evidence="2">Leaf</tissue>
    </source>
</reference>
<feature type="region of interest" description="Disordered" evidence="1">
    <location>
        <begin position="1"/>
        <end position="53"/>
    </location>
</feature>
<evidence type="ECO:0000313" key="2">
    <source>
        <dbReference type="EMBL" id="MCI64306.1"/>
    </source>
</evidence>
<sequence>PNPDLSPPPRGPNNPTRTPKRRAERNTKAEQRRPTQKPKKQPITAAPNKTKVVWRAVPLVAPSEEEATS</sequence>
<feature type="compositionally biased region" description="Basic and acidic residues" evidence="1">
    <location>
        <begin position="24"/>
        <end position="33"/>
    </location>
</feature>
<feature type="compositionally biased region" description="Pro residues" evidence="1">
    <location>
        <begin position="1"/>
        <end position="12"/>
    </location>
</feature>
<name>A0A392TW15_9FABA</name>
<dbReference type="EMBL" id="LXQA010653057">
    <property type="protein sequence ID" value="MCI64306.1"/>
    <property type="molecule type" value="Genomic_DNA"/>
</dbReference>
<accession>A0A392TW15</accession>
<proteinExistence type="predicted"/>
<feature type="non-terminal residue" evidence="2">
    <location>
        <position position="1"/>
    </location>
</feature>
<dbReference type="Proteomes" id="UP000265520">
    <property type="component" value="Unassembled WGS sequence"/>
</dbReference>
<evidence type="ECO:0000313" key="3">
    <source>
        <dbReference type="Proteomes" id="UP000265520"/>
    </source>
</evidence>
<organism evidence="2 3">
    <name type="scientific">Trifolium medium</name>
    <dbReference type="NCBI Taxonomy" id="97028"/>
    <lineage>
        <taxon>Eukaryota</taxon>
        <taxon>Viridiplantae</taxon>
        <taxon>Streptophyta</taxon>
        <taxon>Embryophyta</taxon>
        <taxon>Tracheophyta</taxon>
        <taxon>Spermatophyta</taxon>
        <taxon>Magnoliopsida</taxon>
        <taxon>eudicotyledons</taxon>
        <taxon>Gunneridae</taxon>
        <taxon>Pentapetalae</taxon>
        <taxon>rosids</taxon>
        <taxon>fabids</taxon>
        <taxon>Fabales</taxon>
        <taxon>Fabaceae</taxon>
        <taxon>Papilionoideae</taxon>
        <taxon>50 kb inversion clade</taxon>
        <taxon>NPAAA clade</taxon>
        <taxon>Hologalegina</taxon>
        <taxon>IRL clade</taxon>
        <taxon>Trifolieae</taxon>
        <taxon>Trifolium</taxon>
    </lineage>
</organism>
<dbReference type="AlphaFoldDB" id="A0A392TW15"/>
<comment type="caution">
    <text evidence="2">The sequence shown here is derived from an EMBL/GenBank/DDBJ whole genome shotgun (WGS) entry which is preliminary data.</text>
</comment>
<keyword evidence="3" id="KW-1185">Reference proteome</keyword>
<evidence type="ECO:0000256" key="1">
    <source>
        <dbReference type="SAM" id="MobiDB-lite"/>
    </source>
</evidence>